<accession>K0T766</accession>
<name>K0T766_THAOC</name>
<dbReference type="AlphaFoldDB" id="K0T766"/>
<evidence type="ECO:0000313" key="2">
    <source>
        <dbReference type="Proteomes" id="UP000266841"/>
    </source>
</evidence>
<dbReference type="SUPFAM" id="SSF51197">
    <property type="entry name" value="Clavaminate synthase-like"/>
    <property type="match status" value="1"/>
</dbReference>
<protein>
    <submittedName>
        <fullName evidence="1">Uncharacterized protein</fullName>
    </submittedName>
</protein>
<keyword evidence="2" id="KW-1185">Reference proteome</keyword>
<dbReference type="Gene3D" id="2.60.120.590">
    <property type="entry name" value="Alpha-ketoglutarate-dependent dioxygenase AlkB-like"/>
    <property type="match status" value="1"/>
</dbReference>
<dbReference type="OrthoDB" id="203116at2759"/>
<gene>
    <name evidence="1" type="ORF">THAOC_12828</name>
</gene>
<dbReference type="InterPro" id="IPR037151">
    <property type="entry name" value="AlkB-like_sf"/>
</dbReference>
<dbReference type="EMBL" id="AGNL01015134">
    <property type="protein sequence ID" value="EJK66262.1"/>
    <property type="molecule type" value="Genomic_DNA"/>
</dbReference>
<reference evidence="1 2" key="1">
    <citation type="journal article" date="2012" name="Genome Biol.">
        <title>Genome and low-iron response of an oceanic diatom adapted to chronic iron limitation.</title>
        <authorList>
            <person name="Lommer M."/>
            <person name="Specht M."/>
            <person name="Roy A.S."/>
            <person name="Kraemer L."/>
            <person name="Andreson R."/>
            <person name="Gutowska M.A."/>
            <person name="Wolf J."/>
            <person name="Bergner S.V."/>
            <person name="Schilhabel M.B."/>
            <person name="Klostermeier U.C."/>
            <person name="Beiko R.G."/>
            <person name="Rosenstiel P."/>
            <person name="Hippler M."/>
            <person name="Laroche J."/>
        </authorList>
    </citation>
    <scope>NUCLEOTIDE SEQUENCE [LARGE SCALE GENOMIC DNA]</scope>
    <source>
        <strain evidence="1 2">CCMP1005</strain>
    </source>
</reference>
<proteinExistence type="predicted"/>
<comment type="caution">
    <text evidence="1">The sequence shown here is derived from an EMBL/GenBank/DDBJ whole genome shotgun (WGS) entry which is preliminary data.</text>
</comment>
<evidence type="ECO:0000313" key="1">
    <source>
        <dbReference type="EMBL" id="EJK66262.1"/>
    </source>
</evidence>
<sequence length="270" mass="29952">MAAINLSVGAAARLLKLRRPANRQFEHYAMSKDKSHTFFSDQKIKPARRPAGARTVREVDHVDRLNGPSWSELVRAGPPELQLAEHIDRHDRTPVKPRPMDPQPRTLILGDDGGPSLSYAFGETSVVNLMVERCNEHLKSHANLHVLGVEDITRYSAIKMATISYEAPNGSFPPHVDHCTDGSLVYLASLGQTANFTIKSPSMAEVRRLKFRSGDILIFDAGSDASILHGVVSIDEAAPNAPTGALATRFPVFRNHRYGVQCRVFRERQR</sequence>
<organism evidence="1 2">
    <name type="scientific">Thalassiosira oceanica</name>
    <name type="common">Marine diatom</name>
    <dbReference type="NCBI Taxonomy" id="159749"/>
    <lineage>
        <taxon>Eukaryota</taxon>
        <taxon>Sar</taxon>
        <taxon>Stramenopiles</taxon>
        <taxon>Ochrophyta</taxon>
        <taxon>Bacillariophyta</taxon>
        <taxon>Coscinodiscophyceae</taxon>
        <taxon>Thalassiosirophycidae</taxon>
        <taxon>Thalassiosirales</taxon>
        <taxon>Thalassiosiraceae</taxon>
        <taxon>Thalassiosira</taxon>
    </lineage>
</organism>
<dbReference type="Proteomes" id="UP000266841">
    <property type="component" value="Unassembled WGS sequence"/>
</dbReference>